<comment type="caution">
    <text evidence="3">The sequence shown here is derived from an EMBL/GenBank/DDBJ whole genome shotgun (WGS) entry which is preliminary data.</text>
</comment>
<feature type="region of interest" description="Disordered" evidence="1">
    <location>
        <begin position="158"/>
        <end position="187"/>
    </location>
</feature>
<name>A0A3D9DPJ0_9FLAO</name>
<sequence length="187" mass="20310">MKKIFNITLLLLAAVLLFSCRNDDNTDIPEDIHEHEEISKLQVTVEDNAGGTPQIINYIGGVADKKIILQNGKTYNVSLDFQTAHGDHFHSANDEIIEEKDEHFITYKFAGVDVNVKRAADDIVRTDGNKLGLKTVWTVTNAPSNATANIKLIHAPSAVNQNSPSADNQQGSTTGGESDVDALIGVQ</sequence>
<feature type="signal peptide" evidence="2">
    <location>
        <begin position="1"/>
        <end position="21"/>
    </location>
</feature>
<dbReference type="Proteomes" id="UP000257030">
    <property type="component" value="Unassembled WGS sequence"/>
</dbReference>
<dbReference type="EMBL" id="QNUH01000003">
    <property type="protein sequence ID" value="REC79806.1"/>
    <property type="molecule type" value="Genomic_DNA"/>
</dbReference>
<evidence type="ECO:0000256" key="2">
    <source>
        <dbReference type="SAM" id="SignalP"/>
    </source>
</evidence>
<dbReference type="AlphaFoldDB" id="A0A3D9DPJ0"/>
<reference evidence="3 4" key="1">
    <citation type="journal article" date="2010" name="Syst. Appl. Microbiol.">
        <title>Four new species of Chryseobacterium from the rhizosphere of coastal sand dune plants, Chryseobacterium elymi sp. nov., Chryseobacterium hagamense sp. nov., Chryseobacterium lathyri sp. nov. and Chryseobacterium rhizosphaerae sp. nov.</title>
        <authorList>
            <person name="Cho S.H."/>
            <person name="Lee K.S."/>
            <person name="Shin D.S."/>
            <person name="Han J.H."/>
            <person name="Park K.S."/>
            <person name="Lee C.H."/>
            <person name="Park K.H."/>
            <person name="Kim S.B."/>
        </authorList>
    </citation>
    <scope>NUCLEOTIDE SEQUENCE [LARGE SCALE GENOMIC DNA]</scope>
    <source>
        <strain evidence="3 4">KCTC 22547</strain>
    </source>
</reference>
<dbReference type="RefSeq" id="WP_116011046.1">
    <property type="nucleotide sequence ID" value="NZ_QNUH01000003.1"/>
</dbReference>
<keyword evidence="4" id="KW-1185">Reference proteome</keyword>
<gene>
    <name evidence="3" type="ORF">DRF60_05230</name>
</gene>
<dbReference type="PROSITE" id="PS51257">
    <property type="entry name" value="PROKAR_LIPOPROTEIN"/>
    <property type="match status" value="1"/>
</dbReference>
<feature type="chain" id="PRO_5017799038" description="DUF4625 domain-containing protein" evidence="2">
    <location>
        <begin position="22"/>
        <end position="187"/>
    </location>
</feature>
<accession>A0A3D9DPJ0</accession>
<evidence type="ECO:0008006" key="5">
    <source>
        <dbReference type="Google" id="ProtNLM"/>
    </source>
</evidence>
<proteinExistence type="predicted"/>
<evidence type="ECO:0000313" key="4">
    <source>
        <dbReference type="Proteomes" id="UP000257030"/>
    </source>
</evidence>
<feature type="compositionally biased region" description="Polar residues" evidence="1">
    <location>
        <begin position="158"/>
        <end position="176"/>
    </location>
</feature>
<evidence type="ECO:0000313" key="3">
    <source>
        <dbReference type="EMBL" id="REC79806.1"/>
    </source>
</evidence>
<keyword evidence="2" id="KW-0732">Signal</keyword>
<dbReference type="OrthoDB" id="1452588at2"/>
<protein>
    <recommendedName>
        <fullName evidence="5">DUF4625 domain-containing protein</fullName>
    </recommendedName>
</protein>
<organism evidence="3 4">
    <name type="scientific">Chryseobacterium elymi</name>
    <dbReference type="NCBI Taxonomy" id="395936"/>
    <lineage>
        <taxon>Bacteria</taxon>
        <taxon>Pseudomonadati</taxon>
        <taxon>Bacteroidota</taxon>
        <taxon>Flavobacteriia</taxon>
        <taxon>Flavobacteriales</taxon>
        <taxon>Weeksellaceae</taxon>
        <taxon>Chryseobacterium group</taxon>
        <taxon>Chryseobacterium</taxon>
    </lineage>
</organism>
<evidence type="ECO:0000256" key="1">
    <source>
        <dbReference type="SAM" id="MobiDB-lite"/>
    </source>
</evidence>